<gene>
    <name evidence="2" type="ORF">B0T14DRAFT_427522</name>
</gene>
<evidence type="ECO:0000313" key="3">
    <source>
        <dbReference type="Proteomes" id="UP001175000"/>
    </source>
</evidence>
<dbReference type="EMBL" id="JAULSU010000003">
    <property type="protein sequence ID" value="KAK0624043.1"/>
    <property type="molecule type" value="Genomic_DNA"/>
</dbReference>
<keyword evidence="3" id="KW-1185">Reference proteome</keyword>
<dbReference type="PANTHER" id="PTHR33993:SF2">
    <property type="entry name" value="VOC DOMAIN-CONTAINING PROTEIN"/>
    <property type="match status" value="1"/>
</dbReference>
<dbReference type="Proteomes" id="UP001175000">
    <property type="component" value="Unassembled WGS sequence"/>
</dbReference>
<dbReference type="GO" id="GO:0051213">
    <property type="term" value="F:dioxygenase activity"/>
    <property type="evidence" value="ECO:0007669"/>
    <property type="project" value="UniProtKB-KW"/>
</dbReference>
<reference evidence="2" key="1">
    <citation type="submission" date="2023-06" db="EMBL/GenBank/DDBJ databases">
        <title>Genome-scale phylogeny and comparative genomics of the fungal order Sordariales.</title>
        <authorList>
            <consortium name="Lawrence Berkeley National Laboratory"/>
            <person name="Hensen N."/>
            <person name="Bonometti L."/>
            <person name="Westerberg I."/>
            <person name="Brannstrom I.O."/>
            <person name="Guillou S."/>
            <person name="Cros-Aarteil S."/>
            <person name="Calhoun S."/>
            <person name="Haridas S."/>
            <person name="Kuo A."/>
            <person name="Mondo S."/>
            <person name="Pangilinan J."/>
            <person name="Riley R."/>
            <person name="Labutti K."/>
            <person name="Andreopoulos B."/>
            <person name="Lipzen A."/>
            <person name="Chen C."/>
            <person name="Yanf M."/>
            <person name="Daum C."/>
            <person name="Ng V."/>
            <person name="Clum A."/>
            <person name="Steindorff A."/>
            <person name="Ohm R."/>
            <person name="Martin F."/>
            <person name="Silar P."/>
            <person name="Natvig D."/>
            <person name="Lalanne C."/>
            <person name="Gautier V."/>
            <person name="Ament-Velasquez S.L."/>
            <person name="Kruys A."/>
            <person name="Hutchinson M.I."/>
            <person name="Powell A.J."/>
            <person name="Barry K."/>
            <person name="Miller A.N."/>
            <person name="Grigoriev I.V."/>
            <person name="Debuchy R."/>
            <person name="Gladieux P."/>
            <person name="Thoren M.H."/>
            <person name="Johannesson H."/>
        </authorList>
    </citation>
    <scope>NUCLEOTIDE SEQUENCE</scope>
    <source>
        <strain evidence="2">CBS 606.72</strain>
    </source>
</reference>
<evidence type="ECO:0000313" key="2">
    <source>
        <dbReference type="EMBL" id="KAK0624043.1"/>
    </source>
</evidence>
<feature type="non-terminal residue" evidence="2">
    <location>
        <position position="141"/>
    </location>
</feature>
<keyword evidence="2" id="KW-0560">Oxidoreductase</keyword>
<dbReference type="Pfam" id="PF00903">
    <property type="entry name" value="Glyoxalase"/>
    <property type="match status" value="1"/>
</dbReference>
<dbReference type="InterPro" id="IPR037523">
    <property type="entry name" value="VOC_core"/>
</dbReference>
<dbReference type="InterPro" id="IPR029068">
    <property type="entry name" value="Glyas_Bleomycin-R_OHBP_Dase"/>
</dbReference>
<evidence type="ECO:0000259" key="1">
    <source>
        <dbReference type="PROSITE" id="PS51819"/>
    </source>
</evidence>
<name>A0AA39WYL4_9PEZI</name>
<comment type="caution">
    <text evidence="2">The sequence shown here is derived from an EMBL/GenBank/DDBJ whole genome shotgun (WGS) entry which is preliminary data.</text>
</comment>
<accession>A0AA39WYL4</accession>
<keyword evidence="2" id="KW-0223">Dioxygenase</keyword>
<dbReference type="InterPro" id="IPR052164">
    <property type="entry name" value="Anthracycline_SecMetBiosynth"/>
</dbReference>
<dbReference type="PROSITE" id="PS51819">
    <property type="entry name" value="VOC"/>
    <property type="match status" value="1"/>
</dbReference>
<dbReference type="CDD" id="cd07247">
    <property type="entry name" value="SgaA_N_like"/>
    <property type="match status" value="1"/>
</dbReference>
<sequence length="141" mass="15139">GTICWYEVPCTDPGRAFAFYKDVFGWEMAPGGESAMPGYMEGVDSVHMFRKGNLYGAFVKMSSPEGVATVADKANIAKTASLASFRVQDIDKTTAEVEKNGGKVHFDKIAIAGGAFGHSARYIDTEGNLVAVWQPPAKPPM</sequence>
<organism evidence="2 3">
    <name type="scientific">Immersiella caudata</name>
    <dbReference type="NCBI Taxonomy" id="314043"/>
    <lineage>
        <taxon>Eukaryota</taxon>
        <taxon>Fungi</taxon>
        <taxon>Dikarya</taxon>
        <taxon>Ascomycota</taxon>
        <taxon>Pezizomycotina</taxon>
        <taxon>Sordariomycetes</taxon>
        <taxon>Sordariomycetidae</taxon>
        <taxon>Sordariales</taxon>
        <taxon>Lasiosphaeriaceae</taxon>
        <taxon>Immersiella</taxon>
    </lineage>
</organism>
<dbReference type="Gene3D" id="3.10.180.10">
    <property type="entry name" value="2,3-Dihydroxybiphenyl 1,2-Dioxygenase, domain 1"/>
    <property type="match status" value="1"/>
</dbReference>
<dbReference type="InterPro" id="IPR004360">
    <property type="entry name" value="Glyas_Fos-R_dOase_dom"/>
</dbReference>
<proteinExistence type="predicted"/>
<dbReference type="SUPFAM" id="SSF54593">
    <property type="entry name" value="Glyoxalase/Bleomycin resistance protein/Dihydroxybiphenyl dioxygenase"/>
    <property type="match status" value="1"/>
</dbReference>
<protein>
    <submittedName>
        <fullName evidence="2">Glyoxalase/Bleomycin resistance protein/Dihydroxybiphenyl dioxygenase</fullName>
    </submittedName>
</protein>
<dbReference type="AlphaFoldDB" id="A0AA39WYL4"/>
<dbReference type="PANTHER" id="PTHR33993">
    <property type="entry name" value="GLYOXALASE-RELATED"/>
    <property type="match status" value="1"/>
</dbReference>
<feature type="domain" description="VOC" evidence="1">
    <location>
        <begin position="2"/>
        <end position="135"/>
    </location>
</feature>